<comment type="caution">
    <text evidence="1">The sequence shown here is derived from an EMBL/GenBank/DDBJ whole genome shotgun (WGS) entry which is preliminary data.</text>
</comment>
<dbReference type="AlphaFoldDB" id="A0A6L2PLL2"/>
<dbReference type="EMBL" id="BLKM01000432">
    <property type="protein sequence ID" value="GFG33483.1"/>
    <property type="molecule type" value="Genomic_DNA"/>
</dbReference>
<dbReference type="OrthoDB" id="6818839at2759"/>
<dbReference type="Proteomes" id="UP000502823">
    <property type="component" value="Unassembled WGS sequence"/>
</dbReference>
<gene>
    <name evidence="1" type="ORF">Cfor_04954</name>
</gene>
<name>A0A6L2PLL2_COPFO</name>
<dbReference type="PANTHER" id="PTHR46060:SF1">
    <property type="entry name" value="MARINER MOS1 TRANSPOSASE-LIKE PROTEIN"/>
    <property type="match status" value="1"/>
</dbReference>
<organism evidence="1 2">
    <name type="scientific">Coptotermes formosanus</name>
    <name type="common">Formosan subterranean termite</name>
    <dbReference type="NCBI Taxonomy" id="36987"/>
    <lineage>
        <taxon>Eukaryota</taxon>
        <taxon>Metazoa</taxon>
        <taxon>Ecdysozoa</taxon>
        <taxon>Arthropoda</taxon>
        <taxon>Hexapoda</taxon>
        <taxon>Insecta</taxon>
        <taxon>Pterygota</taxon>
        <taxon>Neoptera</taxon>
        <taxon>Polyneoptera</taxon>
        <taxon>Dictyoptera</taxon>
        <taxon>Blattodea</taxon>
        <taxon>Blattoidea</taxon>
        <taxon>Termitoidae</taxon>
        <taxon>Rhinotermitidae</taxon>
        <taxon>Coptotermes</taxon>
    </lineage>
</organism>
<dbReference type="PANTHER" id="PTHR46060">
    <property type="entry name" value="MARINER MOS1 TRANSPOSASE-LIKE PROTEIN"/>
    <property type="match status" value="1"/>
</dbReference>
<dbReference type="GO" id="GO:0003676">
    <property type="term" value="F:nucleic acid binding"/>
    <property type="evidence" value="ECO:0007669"/>
    <property type="project" value="InterPro"/>
</dbReference>
<sequence length="292" mass="33094">MAQQEVPSSVAQRLIIKFLMKEAANCQITVLELSQEVGISVGSVQEILYNKLVVSKVSTRWVPRLLTTEHRERCSVAITQLLKQYEREGAEFLDSTAISSDTWVHYFTPESKTASKQWKHTESPPPKKSENFFSGDDHCYCVLGFKRCPSPGLSCWLKTINTQYYSALLNEKVKPAIRSKQRKRQDSVCFLQDKACPHTVALTSATLPKLKWDVLPHPAYSPDLAPSNYYLFGPMKGLLGGKRFQNNGEVIAGVQHWIQAPPKTFSEIGIKKLPESWHKFIAVNRDYTENSM</sequence>
<dbReference type="Gene3D" id="3.30.420.10">
    <property type="entry name" value="Ribonuclease H-like superfamily/Ribonuclease H"/>
    <property type="match status" value="1"/>
</dbReference>
<dbReference type="InParanoid" id="A0A6L2PLL2"/>
<evidence type="ECO:0000313" key="1">
    <source>
        <dbReference type="EMBL" id="GFG33483.1"/>
    </source>
</evidence>
<dbReference type="InterPro" id="IPR052709">
    <property type="entry name" value="Transposase-MT_Hybrid"/>
</dbReference>
<evidence type="ECO:0000313" key="2">
    <source>
        <dbReference type="Proteomes" id="UP000502823"/>
    </source>
</evidence>
<accession>A0A6L2PLL2</accession>
<protein>
    <recommendedName>
        <fullName evidence="3">Mos1 transposase HTH domain-containing protein</fullName>
    </recommendedName>
</protein>
<proteinExistence type="predicted"/>
<dbReference type="InterPro" id="IPR036397">
    <property type="entry name" value="RNaseH_sf"/>
</dbReference>
<reference evidence="2" key="1">
    <citation type="submission" date="2020-01" db="EMBL/GenBank/DDBJ databases">
        <title>Draft genome sequence of the Termite Coptotermes fromosanus.</title>
        <authorList>
            <person name="Itakura S."/>
            <person name="Yosikawa Y."/>
            <person name="Umezawa K."/>
        </authorList>
    </citation>
    <scope>NUCLEOTIDE SEQUENCE [LARGE SCALE GENOMIC DNA]</scope>
</reference>
<evidence type="ECO:0008006" key="3">
    <source>
        <dbReference type="Google" id="ProtNLM"/>
    </source>
</evidence>
<keyword evidence="2" id="KW-1185">Reference proteome</keyword>